<keyword evidence="3" id="KW-1185">Reference proteome</keyword>
<evidence type="ECO:0000313" key="2">
    <source>
        <dbReference type="EMBL" id="MFC5404976.1"/>
    </source>
</evidence>
<dbReference type="InterPro" id="IPR029010">
    <property type="entry name" value="ThuA-like"/>
</dbReference>
<evidence type="ECO:0000313" key="3">
    <source>
        <dbReference type="Proteomes" id="UP001596113"/>
    </source>
</evidence>
<dbReference type="Gene3D" id="3.40.50.880">
    <property type="match status" value="1"/>
</dbReference>
<dbReference type="PIRSF" id="PIRSF030013">
    <property type="entry name" value="ThuA"/>
    <property type="match status" value="1"/>
</dbReference>
<gene>
    <name evidence="2" type="ORF">ACFPOF_19720</name>
</gene>
<dbReference type="Proteomes" id="UP001596113">
    <property type="component" value="Unassembled WGS sequence"/>
</dbReference>
<feature type="domain" description="ThuA-like" evidence="1">
    <location>
        <begin position="6"/>
        <end position="221"/>
    </location>
</feature>
<reference evidence="3" key="1">
    <citation type="journal article" date="2019" name="Int. J. Syst. Evol. Microbiol.">
        <title>The Global Catalogue of Microorganisms (GCM) 10K type strain sequencing project: providing services to taxonomists for standard genome sequencing and annotation.</title>
        <authorList>
            <consortium name="The Broad Institute Genomics Platform"/>
            <consortium name="The Broad Institute Genome Sequencing Center for Infectious Disease"/>
            <person name="Wu L."/>
            <person name="Ma J."/>
        </authorList>
    </citation>
    <scope>NUCLEOTIDE SEQUENCE [LARGE SCALE GENOMIC DNA]</scope>
    <source>
        <strain evidence="3">CGMCC 1.18575</strain>
    </source>
</reference>
<dbReference type="InterPro" id="IPR029062">
    <property type="entry name" value="Class_I_gatase-like"/>
</dbReference>
<dbReference type="EMBL" id="JBHSMI010000028">
    <property type="protein sequence ID" value="MFC5404976.1"/>
    <property type="molecule type" value="Genomic_DNA"/>
</dbReference>
<proteinExistence type="predicted"/>
<protein>
    <submittedName>
        <fullName evidence="2">ThuA domain-containing protein</fullName>
    </submittedName>
</protein>
<dbReference type="Pfam" id="PF06283">
    <property type="entry name" value="ThuA"/>
    <property type="match status" value="1"/>
</dbReference>
<dbReference type="InterPro" id="IPR009381">
    <property type="entry name" value="Trehalose_catabolism_ThuA_prok"/>
</dbReference>
<accession>A0ABW0HUZ2</accession>
<dbReference type="SUPFAM" id="SSF52317">
    <property type="entry name" value="Class I glutamine amidotransferase-like"/>
    <property type="match status" value="1"/>
</dbReference>
<comment type="caution">
    <text evidence="2">The sequence shown here is derived from an EMBL/GenBank/DDBJ whole genome shotgun (WGS) entry which is preliminary data.</text>
</comment>
<name>A0ABW0HUZ2_9BACL</name>
<sequence length="243" mass="27712">MSDRVRVTVWNEFRHERHNAEVAKVYPEGIHRALQAGLSAYGFDIGTATLDEPEHGLTADRLNDTDVLVWWGHQAHDEVDDAIVERVQQRVLQGMGLIVLHSGHYSKIFRKLMGTSCALKWREADEKERLWVVKPSHPIAAGLPEYFELEREEMYGEHFDIPDPDELVFVSWFEGGEVFRSGATFSRGQGKIFYFRPGHETYPTYYNEPVLRVIANAVRWAASERGAAPFYGNAQPLEPIAGK</sequence>
<evidence type="ECO:0000259" key="1">
    <source>
        <dbReference type="Pfam" id="PF06283"/>
    </source>
</evidence>
<organism evidence="2 3">
    <name type="scientific">Cohnella soli</name>
    <dbReference type="NCBI Taxonomy" id="425005"/>
    <lineage>
        <taxon>Bacteria</taxon>
        <taxon>Bacillati</taxon>
        <taxon>Bacillota</taxon>
        <taxon>Bacilli</taxon>
        <taxon>Bacillales</taxon>
        <taxon>Paenibacillaceae</taxon>
        <taxon>Cohnella</taxon>
    </lineage>
</organism>
<dbReference type="RefSeq" id="WP_378135749.1">
    <property type="nucleotide sequence ID" value="NZ_JBHSMI010000028.1"/>
</dbReference>